<dbReference type="EMBL" id="CP055153">
    <property type="protein sequence ID" value="QMU31023.1"/>
    <property type="molecule type" value="Genomic_DNA"/>
</dbReference>
<dbReference type="AlphaFoldDB" id="A0A7L7LE28"/>
<evidence type="ECO:0000313" key="1">
    <source>
        <dbReference type="EMBL" id="QMU31023.1"/>
    </source>
</evidence>
<evidence type="ECO:0000313" key="2">
    <source>
        <dbReference type="Proteomes" id="UP000514509"/>
    </source>
</evidence>
<accession>A0A7L7LE28</accession>
<dbReference type="RefSeq" id="WP_182413465.1">
    <property type="nucleotide sequence ID" value="NZ_CP055153.1"/>
</dbReference>
<name>A0A7L7LE28_9BACT</name>
<organism evidence="1 2">
    <name type="scientific">Adhaeribacter radiodurans</name>
    <dbReference type="NCBI Taxonomy" id="2745197"/>
    <lineage>
        <taxon>Bacteria</taxon>
        <taxon>Pseudomonadati</taxon>
        <taxon>Bacteroidota</taxon>
        <taxon>Cytophagia</taxon>
        <taxon>Cytophagales</taxon>
        <taxon>Hymenobacteraceae</taxon>
        <taxon>Adhaeribacter</taxon>
    </lineage>
</organism>
<protein>
    <submittedName>
        <fullName evidence="1">Uncharacterized protein</fullName>
    </submittedName>
</protein>
<reference evidence="1 2" key="1">
    <citation type="submission" date="2020-08" db="EMBL/GenBank/DDBJ databases">
        <title>Adhaeribacter dokdonensis sp. nov., isolated from the rhizosphere of Elymus tsukushiensis, a plant native to the Dokdo Islands, Republic of Korea.</title>
        <authorList>
            <person name="Ghim S.Y."/>
        </authorList>
    </citation>
    <scope>NUCLEOTIDE SEQUENCE [LARGE SCALE GENOMIC DNA]</scope>
    <source>
        <strain evidence="1 2">KUDC8001</strain>
    </source>
</reference>
<proteinExistence type="predicted"/>
<dbReference type="Proteomes" id="UP000514509">
    <property type="component" value="Chromosome"/>
</dbReference>
<gene>
    <name evidence="1" type="ORF">HUW48_24685</name>
</gene>
<dbReference type="KEGG" id="add:HUW48_24685"/>
<sequence>MRFIIIALFITLPYFSFSQGQGKGKFKIKINEKEYDTDKSPDIVDEFFPQRIAKFKIKKEKNGDPTGRYVVLIGEEERTFQSDGEYHDVEFSHDIKELGIYILNEKRALAGKPFRLKKRK</sequence>
<keyword evidence="2" id="KW-1185">Reference proteome</keyword>